<dbReference type="EMBL" id="CDMZ01005550">
    <property type="protein sequence ID" value="CEM53196.1"/>
    <property type="molecule type" value="Genomic_DNA"/>
</dbReference>
<organism evidence="4">
    <name type="scientific">Chromera velia CCMP2878</name>
    <dbReference type="NCBI Taxonomy" id="1169474"/>
    <lineage>
        <taxon>Eukaryota</taxon>
        <taxon>Sar</taxon>
        <taxon>Alveolata</taxon>
        <taxon>Colpodellida</taxon>
        <taxon>Chromeraceae</taxon>
        <taxon>Chromera</taxon>
    </lineage>
</organism>
<reference evidence="4" key="1">
    <citation type="submission" date="2014-11" db="EMBL/GenBank/DDBJ databases">
        <authorList>
            <person name="Otto D Thomas"/>
            <person name="Naeem Raeece"/>
        </authorList>
    </citation>
    <scope>NUCLEOTIDE SEQUENCE</scope>
</reference>
<sequence length="3956" mass="441597">MGPFLALFILHGCLFVPERESAFISDQQNFFSSRKAAPAHPLSLASVEAHPLDAAQRLVRLKTEAQTVETPVQPHGPSLLQRTAPPSPFPPEIPTRISPAFPSSHGTEQREGVMMMQGGMTAKPSVGAGGKGRKGPAVEVRFNPRQADYNGNDDISCSILLPPSFSTSKEQATGHEGFLLDGVNDWATVSRLAESLGQDEGCAEMGGVAAVLAMADLIDKRFDGNVLFSLRNNPNTPDQENSSSEYLLYMHFLVLQQLIWRTDAVSFLTHSRRIATALANSLRNPEWLNHYKTLAKLGSTQTVSAFMLKVHHDVMLVRLGHTAPLDPDVEVASLGTLGRQGALEKFGNLQDQFDVFKIPFGPESQLKDYTDKMNVLRAYANFNLDAFLSGLTWPDPETGKATSAEGFTAASALPYVTGLLEQVWREGTERHPFAPHEKIPDLAMAIHLGSVVQRLINKEATLNDFAGLLGGSLMRFLLEHGHVGHLAMYVGWKGYAKAGHAMMLGLRGHFSDYPRLREVDIAVLNTRGGSNLHSWRETGVEKGDGRLDVLPFLPFSAVPWGTLASTNVLERLADISEVTPSDDIKQPHLPIYEAALQPLVEFRDPSRDENAHGSSYVRPQLSGTCTMRSPKVWLQWAIGDGQKEAQEVEELEAAMRLVSFEHAAENMEEWLSKFESGADRRAPLEIWTRLLLEGSRELFRCGGSQFCAPGRGLGIKNRVIEMRERLYKIHPFHSQFDIDGLRPLFSQTPLTIDSLLHRGFYENEGLFPNSDIKDAEGTHPPLRKLNLRTPTLYSGLSEDDLYTFIENLGAAYGTAGASAFPADLFPPKFKSDMLTSAVLSIPLPKPVSSVEVLTDKAALHKSEEYKRDPWMRLSTTQIERLMEVLKDLSMQSLGQEQATPGRPLERVMAVWSMFAMFTRLCELMELYFLEPNTPKKNKIAAWQFFLYPRNAHVNTDLVAKYLKSNAALAYDGLSAGRLIDLRDWWDKRSTVQGGGDGFGSNSLLSGTDFNELSSRMVNMDSSYGSEKYLRSVAAFLVESGYRPPTSGKRVCDKPDNKATDVLRTMKELWNSKAGSVWNHKWPSKGAIEVVNFFLFAISFPVTEGEVSSKELWGGSAARLDETYSGDCRVSVAWQFGGSTSKLELGTQAGQGWLTARGFSKNQMTKFTFDLSRDEVRNTDGSRQYTKYSEARAENHMVYNNADDPEKRRYLYPTSLVDGNLAALIAELQTLEAQKDHPEMADPIQHLSTDTALFAGYMTHEVILQYARQNSMVIDELFRTLDRLLTASEKTLKRLGSAASPRDAEALIFIHAIAIRFADVIGNGHTAQIDYGGRTVGDAAAVAADFARRLHSLVTSEPAASQWTRTNIGRAFSILLASFPKYRVISRSEAVTLLRYQAKRLQLIPNQSDPFTHIELHADQIWAHHSAAIQSHMIAMASDSQSSIRPVLSNLLALAAPVDDEHVSERDVLVSEMDWDCDGISTLCRGERKADGGFVDECYIQLSSPDLICGTNRPPSQSAAVSFPPRMSKVTIDSSVWFMQNMGAYSYSPASVKMGSLSPLTFTLGRRASNTRTDQDTIAKYAHVWQRMQIEFKEGLDRPPSRVAIQAKDTISGGDPEVLMMIVSDYNMRDFKSYSLSIVDKDALSLARAEPEQSYHFWLSAKERTYSFRSSDIPDVMAITDRRSGLESLRLESVMPQAMYSRKVTARFGGISAKMSTRRFYSIQYVDKQRKGRFDLGAFEQLGAVGVFQEVLPEDSPQELACHRVEFKRYYLITKGSSTLLSFSDCSESESSEDSRRPMSSLIWEQKPTFAIAKEQKIWDVQPQKHHYLVVEETDTGERLALLPLKFYSWASGPGTSYKQEEIKGPEKIPVISVAVNPSTQELEPSDRLGRLAAAYHSMAAGRYDSARRFLKQIADLHPYSEIEKQVAIMIIAQDDPLPKAVSLRLHVVFSFYKALYEHGDQTWYQKSDPAESQSDLEKAVAQLYRLYLNIHLHLPHRFRLLISSPNPEKEEGGDVEAALLFSAVQEIEFIQRLTQTPPDWVAARLRALWKFVGHPKIAPNPVIKISTYVPKAFDGDKEADSRDINLVTSSYNSQRSEFEMEWSSYDADTLKACSASDFDRTPPGGSRMSEREAFFRARFGRRQFQNHFIDGYEDTRMWCSFMSIIGKTPKSSTYDLLDFYEKTLKPDELMATLHDGGSYEGKRRRPFLGAFLFAKLKEGGDLPSGKGEDNPPVYDRQGFIRSYEDLNKQAYMPYTQRWPHSFCTEDRTRSVTVKLPLALGRLSLAGKSTGTNIRSDTPQLLDILSKPPDRESSTAASNSIPMTLSVEDVDELIADTKAQEVEAAKIARSCFLHAPQETVTPADFSAILLPEDDPFLQKCSRRVVDEASEGRKRLAAELWKAAFHLSDSCSPDSLRTDLEGISANLRAQVAAAETKLQGLWDEAAGDEDRIAVDLLGLEDERAEWKTLIPLYIRASLKPWRARLRHVVDSRKAEGLGKKLQANLFSRLYAETALAHVQRALEGLEDFEASETGSEKDRVLSGLATGLQAERVNFHALLRVPAILVFEYFANLRLRDDQATDMERILQLDPEGSGESRQQDFDPMIVQRLMGGGKTFVLGTLLAMSKADGYHLSLLVPPSALFETNAQDMAQRTWKFFQQKARFIFFERQSSNRIEVERLRFLRRTLERSIRQHDYLVLPPPTAHTLQNSFVELLYEKAHSTDLRDPKLAIALQELAALLQLLRSRGAAVFDEIDVTFDPKTEHNFPLALKAVPQVEMLTMVARLYSFAGVNTDMKKFIQVRQPSQAEAATLHYDTKLQPLLTEEAVRLVWEDKGWKNVICLGEMSGEGKCKEKVRTFLSSNERTKESPNGQAQRSIAIQMAKTNSEGLELLSLLHRQLWVLFKSTWMKTVNLHFGRSSSRPLFPLPVPYSAANTPNEKSEFADRWEVVNRACMTYLVDGLNVPQTKQWVIIMKEQLAQEEEEALESEGQETAHHTAQSLAALRNGLPSQKRFRALMGEDDESLISLVRVDAWDPAMVAKVSVRLREGREDVHVFALMEFVREHVLTEVSSARKQIIANPQNLGAMFNSVQGYSGTLENPYIFPFNIFERFTDFEASQEQSSFLQLTEGKPIENEGIFLDRGANGKVMDRILSSGCAVVDITPSDPAARLSPATALRLVHSDRVNSGGGGKDGTEEGSAAAPLYTALIDVGVLFKSFTNEETARAILGRPAGVSVENDPDTTICYRCSGPNPITGVIYFDEMSNTLKMLLASEALSRNIPGTRPSDILAVAGSPQVASGLFSYYDHRHITGVDIKQLPEAAAVLTMSGDAPLRDLLQGAMRMRQFLSTQSIDFAVAGNAYVASVSKSGRPDINLLFQKAQLHQFEWQRLQNRQVAGQMLSNEVRVAVLDRILQNFSSCLYGEGNSNDGVCSEGVEKAFKVVTPEEGSGLGLFIRSLRENFSADFMQPHEKVFFKEHLERLKARLLEALGEAEGYLPKLAGGEEESLSKRIGDRMDTMVAAFPMPSDEIELSTELDDMPEGVEVEMQMEVEVEVEVEIQENLYPAGISMRYPENTDALISGVLSYGFDDWKRSSVQSLPDTISSALSWVLTSSNRTAGANEAAEEASKMFFSDPDPWVAVQEEFAKTIEMPWTGYFNKRTTSDILTKYRKKPVGLVALTSTRRSKWVKNALLADLFVFSTIAKPQLNVELSVPNRDWRSFSVVLGTNAPYTVSHSPTESAERSGSSPLPKKECMPVAPLFSNRFRLMQLQVLVLDGRVGTIDRPEWFYLFKLFLAVDKKRAAKIRNLWLSGWLYLDSRQRAAVKASRALKLLNTANQKDALLYDEEDVAAEKEVFRQRALYARRYELKDRPGRGIVKAGRYPSLAREGEEDQWEGLPTWAIVLFWLMGIAAVGGAVVFGYWYLKKRREESPMEAAGREGAGAGAGAGEQAAVASAAVPT</sequence>
<evidence type="ECO:0000259" key="3">
    <source>
        <dbReference type="Pfam" id="PF12340"/>
    </source>
</evidence>
<feature type="chain" id="PRO_5005192709" description="DUF3638 domain-containing protein" evidence="2">
    <location>
        <begin position="22"/>
        <end position="3956"/>
    </location>
</feature>
<name>A0A0G4I867_9ALVE</name>
<proteinExistence type="predicted"/>
<dbReference type="Pfam" id="PF12340">
    <property type="entry name" value="DUF3638"/>
    <property type="match status" value="1"/>
</dbReference>
<dbReference type="VEuPathDB" id="CryptoDB:Cvel_1965"/>
<feature type="transmembrane region" description="Helical" evidence="1">
    <location>
        <begin position="3896"/>
        <end position="3920"/>
    </location>
</feature>
<feature type="domain" description="DUF3638" evidence="3">
    <location>
        <begin position="2560"/>
        <end position="2765"/>
    </location>
</feature>
<feature type="signal peptide" evidence="2">
    <location>
        <begin position="1"/>
        <end position="21"/>
    </location>
</feature>
<gene>
    <name evidence="4" type="ORF">Cvel_1965</name>
</gene>
<evidence type="ECO:0000313" key="4">
    <source>
        <dbReference type="EMBL" id="CEM53196.1"/>
    </source>
</evidence>
<evidence type="ECO:0000256" key="1">
    <source>
        <dbReference type="SAM" id="Phobius"/>
    </source>
</evidence>
<keyword evidence="1" id="KW-1133">Transmembrane helix</keyword>
<evidence type="ECO:0000256" key="2">
    <source>
        <dbReference type="SAM" id="SignalP"/>
    </source>
</evidence>
<keyword evidence="1" id="KW-0812">Transmembrane</keyword>
<accession>A0A0G4I867</accession>
<keyword evidence="1" id="KW-0472">Membrane</keyword>
<keyword evidence="2" id="KW-0732">Signal</keyword>
<dbReference type="InterPro" id="IPR022099">
    <property type="entry name" value="DUF3638"/>
</dbReference>
<protein>
    <recommendedName>
        <fullName evidence="3">DUF3638 domain-containing protein</fullName>
    </recommendedName>
</protein>